<evidence type="ECO:0000256" key="3">
    <source>
        <dbReference type="ARBA" id="ARBA00023212"/>
    </source>
</evidence>
<keyword evidence="4" id="KW-0966">Cell projection</keyword>
<dbReference type="Pfam" id="PF10629">
    <property type="entry name" value="CMI2B-like"/>
    <property type="match status" value="1"/>
</dbReference>
<keyword evidence="2" id="KW-0963">Cytoplasm</keyword>
<feature type="domain" description="Ciliary microtubule inner protein 2A-C-like" evidence="6">
    <location>
        <begin position="9"/>
        <end position="34"/>
    </location>
</feature>
<name>A0A4Y2JXL2_ARAVE</name>
<feature type="non-terminal residue" evidence="7">
    <location>
        <position position="67"/>
    </location>
</feature>
<protein>
    <recommendedName>
        <fullName evidence="6">Ciliary microtubule inner protein 2A-C-like domain-containing protein</fullName>
    </recommendedName>
</protein>
<comment type="similarity">
    <text evidence="5">Belongs to the CIMIP2 family.</text>
</comment>
<dbReference type="AlphaFoldDB" id="A0A4Y2JXL2"/>
<dbReference type="GO" id="GO:0015630">
    <property type="term" value="C:microtubule cytoskeleton"/>
    <property type="evidence" value="ECO:0007669"/>
    <property type="project" value="UniProtKB-ARBA"/>
</dbReference>
<keyword evidence="3" id="KW-0206">Cytoskeleton</keyword>
<dbReference type="InterPro" id="IPR018902">
    <property type="entry name" value="CMI2A-C-like_dom"/>
</dbReference>
<sequence length="67" mass="7565">MESRFPAMYGGYLPGVLTRYGSTYGNISHEVLRRRPSVAERLAPLHPVDKESDVPKDKVTLDCQCQK</sequence>
<evidence type="ECO:0000256" key="5">
    <source>
        <dbReference type="ARBA" id="ARBA00035661"/>
    </source>
</evidence>
<comment type="caution">
    <text evidence="7">The sequence shown here is derived from an EMBL/GenBank/DDBJ whole genome shotgun (WGS) entry which is preliminary data.</text>
</comment>
<gene>
    <name evidence="7" type="ORF">AVEN_184599_1</name>
</gene>
<dbReference type="GO" id="GO:0005930">
    <property type="term" value="C:axoneme"/>
    <property type="evidence" value="ECO:0007669"/>
    <property type="project" value="UniProtKB-SubCell"/>
</dbReference>
<reference evidence="7 8" key="1">
    <citation type="journal article" date="2019" name="Sci. Rep.">
        <title>Orb-weaving spider Araneus ventricosus genome elucidates the spidroin gene catalogue.</title>
        <authorList>
            <person name="Kono N."/>
            <person name="Nakamura H."/>
            <person name="Ohtoshi R."/>
            <person name="Moran D.A.P."/>
            <person name="Shinohara A."/>
            <person name="Yoshida Y."/>
            <person name="Fujiwara M."/>
            <person name="Mori M."/>
            <person name="Tomita M."/>
            <person name="Arakawa K."/>
        </authorList>
    </citation>
    <scope>NUCLEOTIDE SEQUENCE [LARGE SCALE GENOMIC DNA]</scope>
</reference>
<comment type="subcellular location">
    <subcellularLocation>
        <location evidence="1">Cytoplasm</location>
        <location evidence="1">Cytoskeleton</location>
        <location evidence="1">Cilium axoneme</location>
    </subcellularLocation>
</comment>
<evidence type="ECO:0000256" key="2">
    <source>
        <dbReference type="ARBA" id="ARBA00022490"/>
    </source>
</evidence>
<keyword evidence="8" id="KW-1185">Reference proteome</keyword>
<accession>A0A4Y2JXL2</accession>
<dbReference type="Proteomes" id="UP000499080">
    <property type="component" value="Unassembled WGS sequence"/>
</dbReference>
<organism evidence="7 8">
    <name type="scientific">Araneus ventricosus</name>
    <name type="common">Orbweaver spider</name>
    <name type="synonym">Epeira ventricosa</name>
    <dbReference type="NCBI Taxonomy" id="182803"/>
    <lineage>
        <taxon>Eukaryota</taxon>
        <taxon>Metazoa</taxon>
        <taxon>Ecdysozoa</taxon>
        <taxon>Arthropoda</taxon>
        <taxon>Chelicerata</taxon>
        <taxon>Arachnida</taxon>
        <taxon>Araneae</taxon>
        <taxon>Araneomorphae</taxon>
        <taxon>Entelegynae</taxon>
        <taxon>Araneoidea</taxon>
        <taxon>Araneidae</taxon>
        <taxon>Araneus</taxon>
    </lineage>
</organism>
<evidence type="ECO:0000256" key="4">
    <source>
        <dbReference type="ARBA" id="ARBA00023273"/>
    </source>
</evidence>
<dbReference type="OrthoDB" id="6434335at2759"/>
<proteinExistence type="inferred from homology"/>
<evidence type="ECO:0000313" key="7">
    <source>
        <dbReference type="EMBL" id="GBM94495.1"/>
    </source>
</evidence>
<evidence type="ECO:0000313" key="8">
    <source>
        <dbReference type="Proteomes" id="UP000499080"/>
    </source>
</evidence>
<dbReference type="EMBL" id="BGPR01112244">
    <property type="protein sequence ID" value="GBM94495.1"/>
    <property type="molecule type" value="Genomic_DNA"/>
</dbReference>
<evidence type="ECO:0000259" key="6">
    <source>
        <dbReference type="Pfam" id="PF10629"/>
    </source>
</evidence>
<evidence type="ECO:0000256" key="1">
    <source>
        <dbReference type="ARBA" id="ARBA00004430"/>
    </source>
</evidence>